<dbReference type="Gene3D" id="3.40.930.10">
    <property type="entry name" value="Mannitol-specific EII, Chain A"/>
    <property type="match status" value="1"/>
</dbReference>
<evidence type="ECO:0000259" key="12">
    <source>
        <dbReference type="PROSITE" id="PS51099"/>
    </source>
</evidence>
<dbReference type="Pfam" id="PF00874">
    <property type="entry name" value="PRD"/>
    <property type="match status" value="1"/>
</dbReference>
<evidence type="ECO:0000256" key="9">
    <source>
        <dbReference type="ARBA" id="ARBA00041175"/>
    </source>
</evidence>
<evidence type="ECO:0000256" key="7">
    <source>
        <dbReference type="ARBA" id="ARBA00022777"/>
    </source>
</evidence>
<protein>
    <recommendedName>
        <fullName evidence="9">Ascorbate-specific PTS system EIIA component</fullName>
    </recommendedName>
    <alternativeName>
        <fullName evidence="10">Ascorbate-specific phosphotransferase enzyme IIA component</fullName>
    </alternativeName>
</protein>
<dbReference type="InterPro" id="IPR036634">
    <property type="entry name" value="PRD_sf"/>
</dbReference>
<evidence type="ECO:0000313" key="15">
    <source>
        <dbReference type="Proteomes" id="UP001519345"/>
    </source>
</evidence>
<feature type="domain" description="PTS EIIB type-2" evidence="12">
    <location>
        <begin position="396"/>
        <end position="484"/>
    </location>
</feature>
<comment type="function">
    <text evidence="8">The phosphoenolpyruvate-dependent sugar phosphotransferase system (sugar PTS), a major carbohydrate active transport system, catalyzes the phosphorylation of incoming sugar substrates concomitantly with their translocation across the cell membrane. The enzyme II UlaABC PTS system is involved in ascorbate transport.</text>
</comment>
<dbReference type="PROSITE" id="PS51099">
    <property type="entry name" value="PTS_EIIB_TYPE_2"/>
    <property type="match status" value="1"/>
</dbReference>
<evidence type="ECO:0000256" key="10">
    <source>
        <dbReference type="ARBA" id="ARBA00042072"/>
    </source>
</evidence>
<dbReference type="InterPro" id="IPR011608">
    <property type="entry name" value="PRD"/>
</dbReference>
<dbReference type="InterPro" id="IPR013011">
    <property type="entry name" value="PTS_EIIB_2"/>
</dbReference>
<keyword evidence="15" id="KW-1185">Reference proteome</keyword>
<dbReference type="CDD" id="cd05568">
    <property type="entry name" value="PTS_IIB_bgl_like"/>
    <property type="match status" value="1"/>
</dbReference>
<keyword evidence="5" id="KW-0808">Transferase</keyword>
<comment type="subcellular location">
    <subcellularLocation>
        <location evidence="1">Cytoplasm</location>
    </subcellularLocation>
</comment>
<dbReference type="InterPro" id="IPR036095">
    <property type="entry name" value="PTS_EIIB-like_sf"/>
</dbReference>
<gene>
    <name evidence="14" type="ORF">J2Z83_002610</name>
</gene>
<comment type="caution">
    <text evidence="14">The sequence shown here is derived from an EMBL/GenBank/DDBJ whole genome shotgun (WGS) entry which is preliminary data.</text>
</comment>
<reference evidence="14 15" key="1">
    <citation type="submission" date="2021-03" db="EMBL/GenBank/DDBJ databases">
        <title>Genomic Encyclopedia of Type Strains, Phase IV (KMG-IV): sequencing the most valuable type-strain genomes for metagenomic binning, comparative biology and taxonomic classification.</title>
        <authorList>
            <person name="Goeker M."/>
        </authorList>
    </citation>
    <scope>NUCLEOTIDE SEQUENCE [LARGE SCALE GENOMIC DNA]</scope>
    <source>
        <strain evidence="14 15">DSM 25609</strain>
    </source>
</reference>
<dbReference type="EMBL" id="JAGGKX010000014">
    <property type="protein sequence ID" value="MBP1970489.1"/>
    <property type="molecule type" value="Genomic_DNA"/>
</dbReference>
<dbReference type="Gene3D" id="3.40.50.2300">
    <property type="match status" value="1"/>
</dbReference>
<keyword evidence="4" id="KW-0597">Phosphoprotein</keyword>
<feature type="domain" description="PTS EIIA type-2" evidence="11">
    <location>
        <begin position="533"/>
        <end position="676"/>
    </location>
</feature>
<dbReference type="PROSITE" id="PS51094">
    <property type="entry name" value="PTS_EIIA_TYPE_2"/>
    <property type="match status" value="1"/>
</dbReference>
<keyword evidence="7" id="KW-0418">Kinase</keyword>
<dbReference type="SUPFAM" id="SSF63520">
    <property type="entry name" value="PTS-regulatory domain, PRD"/>
    <property type="match status" value="1"/>
</dbReference>
<keyword evidence="6" id="KW-0598">Phosphotransferase system</keyword>
<dbReference type="InterPro" id="IPR051351">
    <property type="entry name" value="Ascorbate-PTS_EIIA_comp"/>
</dbReference>
<keyword evidence="3" id="KW-0963">Cytoplasm</keyword>
<name>A0ABS4IHQ3_9BACI</name>
<evidence type="ECO:0000313" key="14">
    <source>
        <dbReference type="EMBL" id="MBP1970489.1"/>
    </source>
</evidence>
<dbReference type="RefSeq" id="WP_209463619.1">
    <property type="nucleotide sequence ID" value="NZ_CP110224.1"/>
</dbReference>
<evidence type="ECO:0000256" key="3">
    <source>
        <dbReference type="ARBA" id="ARBA00022490"/>
    </source>
</evidence>
<dbReference type="PANTHER" id="PTHR36203:SF1">
    <property type="entry name" value="ASCORBATE-SPECIFIC PTS SYSTEM EIIA COMPONENT"/>
    <property type="match status" value="1"/>
</dbReference>
<evidence type="ECO:0000259" key="13">
    <source>
        <dbReference type="PROSITE" id="PS51372"/>
    </source>
</evidence>
<evidence type="ECO:0000256" key="8">
    <source>
        <dbReference type="ARBA" id="ARBA00037387"/>
    </source>
</evidence>
<feature type="domain" description="PRD" evidence="13">
    <location>
        <begin position="284"/>
        <end position="391"/>
    </location>
</feature>
<dbReference type="PROSITE" id="PS00372">
    <property type="entry name" value="PTS_EIIA_TYPE_2_HIS"/>
    <property type="match status" value="1"/>
</dbReference>
<keyword evidence="2" id="KW-0813">Transport</keyword>
<dbReference type="InterPro" id="IPR016152">
    <property type="entry name" value="PTrfase/Anion_transptr"/>
</dbReference>
<dbReference type="Gene3D" id="1.10.1790.10">
    <property type="entry name" value="PRD domain"/>
    <property type="match status" value="1"/>
</dbReference>
<accession>A0ABS4IHQ3</accession>
<dbReference type="SUPFAM" id="SSF55804">
    <property type="entry name" value="Phoshotransferase/anion transport protein"/>
    <property type="match status" value="1"/>
</dbReference>
<dbReference type="SUPFAM" id="SSF52794">
    <property type="entry name" value="PTS system IIB component-like"/>
    <property type="match status" value="1"/>
</dbReference>
<dbReference type="PANTHER" id="PTHR36203">
    <property type="entry name" value="ASCORBATE-SPECIFIC PTS SYSTEM EIIA COMPONENT"/>
    <property type="match status" value="1"/>
</dbReference>
<proteinExistence type="predicted"/>
<evidence type="ECO:0000259" key="11">
    <source>
        <dbReference type="PROSITE" id="PS51094"/>
    </source>
</evidence>
<dbReference type="Pfam" id="PF00359">
    <property type="entry name" value="PTS_EIIA_2"/>
    <property type="match status" value="1"/>
</dbReference>
<evidence type="ECO:0000256" key="6">
    <source>
        <dbReference type="ARBA" id="ARBA00022683"/>
    </source>
</evidence>
<dbReference type="Proteomes" id="UP001519345">
    <property type="component" value="Unassembled WGS sequence"/>
</dbReference>
<evidence type="ECO:0000256" key="1">
    <source>
        <dbReference type="ARBA" id="ARBA00004496"/>
    </source>
</evidence>
<dbReference type="PROSITE" id="PS51372">
    <property type="entry name" value="PRD_2"/>
    <property type="match status" value="1"/>
</dbReference>
<organism evidence="14 15">
    <name type="scientific">Virgibacillus natechei</name>
    <dbReference type="NCBI Taxonomy" id="1216297"/>
    <lineage>
        <taxon>Bacteria</taxon>
        <taxon>Bacillati</taxon>
        <taxon>Bacillota</taxon>
        <taxon>Bacilli</taxon>
        <taxon>Bacillales</taxon>
        <taxon>Bacillaceae</taxon>
        <taxon>Virgibacillus</taxon>
    </lineage>
</organism>
<sequence length="679" mass="78618">MFDQRSYKLFEEILKHDHMTKTEVIRTLDLSERQFNYDFEKINEALLSIDIPQIEMSNQFFIIDPEVIELMHSELPLDINANQIVISEEDRVFLIYLYTFIRKESISNYHYQLMLGVSKNTALTDVKKTKQLCAAWGIELVYTRMDGYHLEGSELDKRRLSSYCIDYLLTQPLGKEIIMLSLKSWGQDECFIRIQELIDAFLKAEEIKLVKSRKAEMILHLTFISVRNKGKELFFTEYEKQLIRRQSLFEKGTVLAQKLFEREGIESFYVTIELLIAQEEVKRNDNPALEELAEQIIKEFEMNTLLPIKNKKALKQSLYNHLVPAFFRISFESPLVNTLTTRIKNEYTELFQFVKKSLAPLSMWTGKNISESEIGFFTLHFGGYLEMDKSSNAEKLNALIVCSNGVSSSIMLRSQLSEMFPDIQFSRVHTAEQIHDIPTISYDLLFSTLEIESVKPVYIVKPLLSHVEKNYLIQAVSSKFPRLNYRNFSVDQLMEVINKHTVIKDEQKLFSELVNLFYLPKTEKGSYKPMLSELLTKDMIQFTDQKLEWREAISGAAQPLLDANKIQQEYTDEMIKNVEEIGTYIHIGKGIAIPHARPESGVKQLGMSFLRTKSPVLLLDKKEHEIDVFICLAAIDNEAHLKALAQLTKLLGDDIMLQSIKEAETAEEIIKIIEKGEGK</sequence>
<dbReference type="InterPro" id="IPR002178">
    <property type="entry name" value="PTS_EIIA_type-2_dom"/>
</dbReference>
<dbReference type="CDD" id="cd00211">
    <property type="entry name" value="PTS_IIA_fru"/>
    <property type="match status" value="1"/>
</dbReference>
<evidence type="ECO:0000256" key="4">
    <source>
        <dbReference type="ARBA" id="ARBA00022553"/>
    </source>
</evidence>
<evidence type="ECO:0000256" key="5">
    <source>
        <dbReference type="ARBA" id="ARBA00022679"/>
    </source>
</evidence>
<evidence type="ECO:0000256" key="2">
    <source>
        <dbReference type="ARBA" id="ARBA00022448"/>
    </source>
</evidence>